<dbReference type="Pfam" id="PF12273">
    <property type="entry name" value="RCR"/>
    <property type="match status" value="1"/>
</dbReference>
<accession>A0A9P7MEB3</accession>
<feature type="compositionally biased region" description="Low complexity" evidence="1">
    <location>
        <begin position="85"/>
        <end position="105"/>
    </location>
</feature>
<feature type="region of interest" description="Disordered" evidence="1">
    <location>
        <begin position="76"/>
        <end position="167"/>
    </location>
</feature>
<dbReference type="OrthoDB" id="5400539at2759"/>
<comment type="caution">
    <text evidence="3">The sequence shown here is derived from an EMBL/GenBank/DDBJ whole genome shotgun (WGS) entry which is preliminary data.</text>
</comment>
<protein>
    <submittedName>
        <fullName evidence="3">Uncharacterized protein</fullName>
    </submittedName>
</protein>
<keyword evidence="2" id="KW-0812">Transmembrane</keyword>
<proteinExistence type="predicted"/>
<keyword evidence="2" id="KW-1133">Transmembrane helix</keyword>
<reference evidence="3 4" key="1">
    <citation type="journal article" date="2020" name="bioRxiv">
        <title>Whole genome comparisons of ergot fungi reveals the divergence and evolution of species within the genus Claviceps are the result of varying mechanisms driving genome evolution and host range expansion.</title>
        <authorList>
            <person name="Wyka S.A."/>
            <person name="Mondo S.J."/>
            <person name="Liu M."/>
            <person name="Dettman J."/>
            <person name="Nalam V."/>
            <person name="Broders K.D."/>
        </authorList>
    </citation>
    <scope>NUCLEOTIDE SEQUENCE [LARGE SCALE GENOMIC DNA]</scope>
    <source>
        <strain evidence="3 4">CCC 1485</strain>
    </source>
</reference>
<dbReference type="EMBL" id="SRPO01000112">
    <property type="protein sequence ID" value="KAG5940530.1"/>
    <property type="molecule type" value="Genomic_DNA"/>
</dbReference>
<dbReference type="AlphaFoldDB" id="A0A9P7MEB3"/>
<dbReference type="Proteomes" id="UP000706124">
    <property type="component" value="Unassembled WGS sequence"/>
</dbReference>
<feature type="transmembrane region" description="Helical" evidence="2">
    <location>
        <begin position="27"/>
        <end position="46"/>
    </location>
</feature>
<evidence type="ECO:0000313" key="4">
    <source>
        <dbReference type="Proteomes" id="UP000706124"/>
    </source>
</evidence>
<feature type="compositionally biased region" description="Polar residues" evidence="1">
    <location>
        <begin position="136"/>
        <end position="151"/>
    </location>
</feature>
<organism evidence="3 4">
    <name type="scientific">Claviceps pazoutovae</name>
    <dbReference type="NCBI Taxonomy" id="1649127"/>
    <lineage>
        <taxon>Eukaryota</taxon>
        <taxon>Fungi</taxon>
        <taxon>Dikarya</taxon>
        <taxon>Ascomycota</taxon>
        <taxon>Pezizomycotina</taxon>
        <taxon>Sordariomycetes</taxon>
        <taxon>Hypocreomycetidae</taxon>
        <taxon>Hypocreales</taxon>
        <taxon>Clavicipitaceae</taxon>
        <taxon>Claviceps</taxon>
    </lineage>
</organism>
<evidence type="ECO:0000256" key="1">
    <source>
        <dbReference type="SAM" id="MobiDB-lite"/>
    </source>
</evidence>
<name>A0A9P7MEB3_9HYPO</name>
<keyword evidence="2" id="KW-0472">Membrane</keyword>
<dbReference type="InterPro" id="IPR020999">
    <property type="entry name" value="Chitin_synth_reg_RCR"/>
</dbReference>
<evidence type="ECO:0000256" key="2">
    <source>
        <dbReference type="SAM" id="Phobius"/>
    </source>
</evidence>
<evidence type="ECO:0000313" key="3">
    <source>
        <dbReference type="EMBL" id="KAG5940530.1"/>
    </source>
</evidence>
<feature type="compositionally biased region" description="Pro residues" evidence="1">
    <location>
        <begin position="156"/>
        <end position="167"/>
    </location>
</feature>
<sequence length="167" mass="19091">MAVGIRDVYCVDGDCYYSWWNTQTGTIVRWVIFFLLLSLVLLYVVGGTLHAKKRIRNGQEPLAYHRFLVKRHFREPPANQQWPNGQQQGYYYFQQQPQQSGFQQPAYPMNDMPLPAYDPNRPPVYSGPPEGGSKVDPSQNRAPTQRAQVSNEAPEYAPPQGPPPPNR</sequence>
<gene>
    <name evidence="3" type="ORF">E4U60_000466</name>
</gene>
<keyword evidence="4" id="KW-1185">Reference proteome</keyword>